<dbReference type="NCBIfam" id="TIGR01891">
    <property type="entry name" value="amidohydrolases"/>
    <property type="match status" value="1"/>
</dbReference>
<evidence type="ECO:0000313" key="2">
    <source>
        <dbReference type="EMBL" id="MBE1583089.1"/>
    </source>
</evidence>
<dbReference type="EC" id="3.5.1.32" evidence="2"/>
<dbReference type="CDD" id="cd03886">
    <property type="entry name" value="M20_Acy1"/>
    <property type="match status" value="1"/>
</dbReference>
<dbReference type="EMBL" id="JADBEK010000001">
    <property type="protein sequence ID" value="MBE1583089.1"/>
    <property type="molecule type" value="Genomic_DNA"/>
</dbReference>
<gene>
    <name evidence="2" type="ORF">H4W80_001347</name>
</gene>
<evidence type="ECO:0000259" key="1">
    <source>
        <dbReference type="Pfam" id="PF07687"/>
    </source>
</evidence>
<evidence type="ECO:0000313" key="3">
    <source>
        <dbReference type="Proteomes" id="UP000633509"/>
    </source>
</evidence>
<comment type="caution">
    <text evidence="2">The sequence shown here is derived from an EMBL/GenBank/DDBJ whole genome shotgun (WGS) entry which is preliminary data.</text>
</comment>
<organism evidence="2 3">
    <name type="scientific">Nonomuraea angiospora</name>
    <dbReference type="NCBI Taxonomy" id="46172"/>
    <lineage>
        <taxon>Bacteria</taxon>
        <taxon>Bacillati</taxon>
        <taxon>Actinomycetota</taxon>
        <taxon>Actinomycetes</taxon>
        <taxon>Streptosporangiales</taxon>
        <taxon>Streptosporangiaceae</taxon>
        <taxon>Nonomuraea</taxon>
    </lineage>
</organism>
<dbReference type="InterPro" id="IPR017439">
    <property type="entry name" value="Amidohydrolase"/>
</dbReference>
<dbReference type="Pfam" id="PF01546">
    <property type="entry name" value="Peptidase_M20"/>
    <property type="match status" value="1"/>
</dbReference>
<dbReference type="Proteomes" id="UP000633509">
    <property type="component" value="Unassembled WGS sequence"/>
</dbReference>
<dbReference type="SUPFAM" id="SSF53187">
    <property type="entry name" value="Zn-dependent exopeptidases"/>
    <property type="match status" value="1"/>
</dbReference>
<keyword evidence="3" id="KW-1185">Reference proteome</keyword>
<dbReference type="PANTHER" id="PTHR11014">
    <property type="entry name" value="PEPTIDASE M20 FAMILY MEMBER"/>
    <property type="match status" value="1"/>
</dbReference>
<dbReference type="InterPro" id="IPR002933">
    <property type="entry name" value="Peptidase_M20"/>
</dbReference>
<proteinExistence type="predicted"/>
<dbReference type="Gene3D" id="3.40.630.10">
    <property type="entry name" value="Zn peptidases"/>
    <property type="match status" value="1"/>
</dbReference>
<name>A0ABR9LQZ9_9ACTN</name>
<reference evidence="2 3" key="1">
    <citation type="submission" date="2020-10" db="EMBL/GenBank/DDBJ databases">
        <title>Sequencing the genomes of 1000 actinobacteria strains.</title>
        <authorList>
            <person name="Klenk H.-P."/>
        </authorList>
    </citation>
    <scope>NUCLEOTIDE SEQUENCE [LARGE SCALE GENOMIC DNA]</scope>
    <source>
        <strain evidence="2 3">DSM 43173</strain>
    </source>
</reference>
<dbReference type="Pfam" id="PF07687">
    <property type="entry name" value="M20_dimer"/>
    <property type="match status" value="1"/>
</dbReference>
<dbReference type="RefSeq" id="WP_192784250.1">
    <property type="nucleotide sequence ID" value="NZ_JADBEK010000001.1"/>
</dbReference>
<accession>A0ABR9LQZ9</accession>
<dbReference type="InterPro" id="IPR011650">
    <property type="entry name" value="Peptidase_M20_dimer"/>
</dbReference>
<feature type="domain" description="Peptidase M20 dimerisation" evidence="1">
    <location>
        <begin position="190"/>
        <end position="284"/>
    </location>
</feature>
<protein>
    <submittedName>
        <fullName evidence="2">Hippurate hydrolase</fullName>
        <ecNumber evidence="2">3.5.1.32</ecNumber>
    </submittedName>
</protein>
<dbReference type="GO" id="GO:0047980">
    <property type="term" value="F:hippurate hydrolase activity"/>
    <property type="evidence" value="ECO:0007669"/>
    <property type="project" value="UniProtKB-EC"/>
</dbReference>
<dbReference type="PANTHER" id="PTHR11014:SF63">
    <property type="entry name" value="METALLOPEPTIDASE, PUTATIVE (AFU_ORTHOLOGUE AFUA_6G09600)-RELATED"/>
    <property type="match status" value="1"/>
</dbReference>
<dbReference type="SUPFAM" id="SSF55031">
    <property type="entry name" value="Bacterial exopeptidase dimerisation domain"/>
    <property type="match status" value="1"/>
</dbReference>
<dbReference type="Gene3D" id="3.30.70.360">
    <property type="match status" value="1"/>
</dbReference>
<dbReference type="PIRSF" id="PIRSF005962">
    <property type="entry name" value="Pept_M20D_amidohydro"/>
    <property type="match status" value="1"/>
</dbReference>
<sequence length="395" mass="41933">MTIADDARALHEHLLRLRHDLHTEPEIGLTLTRTQHKLLQALHDLPLEISTGARATSITAVLRGARPGPTVLLRADMDALALHEHGDAGRISRFPGRMHACGHDMHATMLAGAARLLSDRRRTLHGNVIFMFQPGEEGHAGARIMIEEGVLDAAGTRPAAAYSLHVVSAGIPRGVFVTRAGCIMAGRTVLTVTVRGAGGHAALPHLAKDPLPAACRMVTALSTIRLPRQAPVTVSAADFHAGTTHNVIADRARFSVTIRSPSPRLQRQAQDHAVRLLRDIAAAHDLDVDIAAASTYPPTVNAEHEGAFVHAVARDLYGQERTALAAQPSMAAEDFSFVLEEIPGAVTVLGACPADRDPGRAPANHSPHAAFDDAVLTDGAAMYAELAARRTALPA</sequence>
<dbReference type="InterPro" id="IPR036264">
    <property type="entry name" value="Bact_exopeptidase_dim_dom"/>
</dbReference>
<keyword evidence="2" id="KW-0378">Hydrolase</keyword>